<reference evidence="1" key="1">
    <citation type="submission" date="2023-04" db="EMBL/GenBank/DDBJ databases">
        <title>Draft Genome sequencing of Naganishia species isolated from polar environments using Oxford Nanopore Technology.</title>
        <authorList>
            <person name="Leo P."/>
            <person name="Venkateswaran K."/>
        </authorList>
    </citation>
    <scope>NUCLEOTIDE SEQUENCE</scope>
    <source>
        <strain evidence="1">MNA-CCFEE 5423</strain>
    </source>
</reference>
<organism evidence="1 2">
    <name type="scientific">Naganishia friedmannii</name>
    <dbReference type="NCBI Taxonomy" id="89922"/>
    <lineage>
        <taxon>Eukaryota</taxon>
        <taxon>Fungi</taxon>
        <taxon>Dikarya</taxon>
        <taxon>Basidiomycota</taxon>
        <taxon>Agaricomycotina</taxon>
        <taxon>Tremellomycetes</taxon>
        <taxon>Filobasidiales</taxon>
        <taxon>Filobasidiaceae</taxon>
        <taxon>Naganishia</taxon>
    </lineage>
</organism>
<name>A0ACC2VZL7_9TREE</name>
<dbReference type="EMBL" id="JASBWT010000005">
    <property type="protein sequence ID" value="KAJ9104525.1"/>
    <property type="molecule type" value="Genomic_DNA"/>
</dbReference>
<keyword evidence="2" id="KW-1185">Reference proteome</keyword>
<dbReference type="Proteomes" id="UP001227268">
    <property type="component" value="Unassembled WGS sequence"/>
</dbReference>
<proteinExistence type="predicted"/>
<comment type="caution">
    <text evidence="1">The sequence shown here is derived from an EMBL/GenBank/DDBJ whole genome shotgun (WGS) entry which is preliminary data.</text>
</comment>
<sequence length="909" mass="100007">MSGHHHRATLKQQNKSFKSRHSSKSSLKAASKGRLAAPAHTSASHAFSSQASASRVAASATKRARVNQRAQKRTRQRKEWGRDVKVFQTTGGGGCVPRVVSVVPLFREGCSAREFTRGFLGNLGLEEGLKSAVDEGLKEVGEWVVDAPRFKTSLQVIHLPPVSLYATLDAALASDYVVLLLSSEFEVDVEGEAILRSLQSVIGGHGGGAQVVACVQSPADAPMSPQERPMVLKSLHSFATYFFPSLNKIHVCPSAADRSASNSDGANLARALCEGVPLASQGAKRALGAGANAVGGDKGRGRDGRAWLVAEENDMRAGETSAGVFWQPSENEEDGEKGTLHLTGTIRGGRLSADRLVHIPGWGDYALDRIAYAPLARQMRSAGKSSVSASVSDVAMSGDIVPTTPGQALSLPTEEADTLIALNESDDLLMGNEQTGFTAEELARGDEYMDDLDHDGKAKKVKRVPKGTSAYQAAWIIDNEEDDEDDDLSDEDEAEMEDLEVGGGDVPFAGIGKGFGRAVHDDETEEVELDERNAQTDDEYDDELDEDEEERQLAEYDAEKSRAKDHDADLAFPDEVDTPRNIPARERFARYRGLKSFRTSPWDPYENLPVEYGQIFRFDDYERSRRVAVGNAKLDGVPEGVRVVLSIRGVEKSLVDQRAGQPIIVHGLMQHEHKQTVLHFVVQRNTEYEEPVRAKDPLILCVGPRRYTIRPIYSQHTRGGGKGVNNVHKSEKYLRHGEALVATTYGPAILGKQSCLLLRESENPEGKSQSTFRALHLADITIFAVPHLVAMGSFMNPDHERIVAKRIVLTGHPFKVHVKTATVRYMFFNRDDIEYFAPIELYTKYGRTGHIKDPLGTHGYFKAHFDGPIQQMDTVCMSLYKRQFPKKSEYFKAPPPTIPEEKDESMDVE</sequence>
<gene>
    <name evidence="1" type="ORF">QFC21_002021</name>
</gene>
<evidence type="ECO:0000313" key="1">
    <source>
        <dbReference type="EMBL" id="KAJ9104525.1"/>
    </source>
</evidence>
<protein>
    <submittedName>
        <fullName evidence="1">Uncharacterized protein</fullName>
    </submittedName>
</protein>
<accession>A0ACC2VZL7</accession>
<evidence type="ECO:0000313" key="2">
    <source>
        <dbReference type="Proteomes" id="UP001227268"/>
    </source>
</evidence>